<dbReference type="InterPro" id="IPR002656">
    <property type="entry name" value="Acyl_transf_3_dom"/>
</dbReference>
<gene>
    <name evidence="3" type="ORF">DLJ46_11255</name>
</gene>
<dbReference type="OrthoDB" id="8206682at2"/>
<proteinExistence type="predicted"/>
<dbReference type="RefSeq" id="WP_109944600.1">
    <property type="nucleotide sequence ID" value="NZ_QGSV01000151.1"/>
</dbReference>
<keyword evidence="1" id="KW-1133">Transmembrane helix</keyword>
<accession>A0A317K8P7</accession>
<feature type="transmembrane region" description="Helical" evidence="1">
    <location>
        <begin position="195"/>
        <end position="214"/>
    </location>
</feature>
<evidence type="ECO:0000313" key="4">
    <source>
        <dbReference type="Proteomes" id="UP000245683"/>
    </source>
</evidence>
<keyword evidence="4" id="KW-1185">Reference proteome</keyword>
<feature type="transmembrane region" description="Helical" evidence="1">
    <location>
        <begin position="371"/>
        <end position="391"/>
    </location>
</feature>
<feature type="transmembrane region" description="Helical" evidence="1">
    <location>
        <begin position="443"/>
        <end position="463"/>
    </location>
</feature>
<keyword evidence="1" id="KW-0812">Transmembrane</keyword>
<evidence type="ECO:0000259" key="2">
    <source>
        <dbReference type="Pfam" id="PF01757"/>
    </source>
</evidence>
<dbReference type="EMBL" id="QGSV01000151">
    <property type="protein sequence ID" value="PWU48850.1"/>
    <property type="molecule type" value="Genomic_DNA"/>
</dbReference>
<name>A0A317K8P7_9ACTN</name>
<evidence type="ECO:0000256" key="1">
    <source>
        <dbReference type="SAM" id="Phobius"/>
    </source>
</evidence>
<keyword evidence="3" id="KW-0808">Transferase</keyword>
<dbReference type="AlphaFoldDB" id="A0A317K8P7"/>
<feature type="transmembrane region" description="Helical" evidence="1">
    <location>
        <begin position="245"/>
        <end position="270"/>
    </location>
</feature>
<feature type="transmembrane region" description="Helical" evidence="1">
    <location>
        <begin position="328"/>
        <end position="351"/>
    </location>
</feature>
<organism evidence="3 4">
    <name type="scientific">Micromonospora globispora</name>
    <dbReference type="NCBI Taxonomy" id="1450148"/>
    <lineage>
        <taxon>Bacteria</taxon>
        <taxon>Bacillati</taxon>
        <taxon>Actinomycetota</taxon>
        <taxon>Actinomycetes</taxon>
        <taxon>Micromonosporales</taxon>
        <taxon>Micromonosporaceae</taxon>
        <taxon>Micromonospora</taxon>
    </lineage>
</organism>
<feature type="transmembrane region" description="Helical" evidence="1">
    <location>
        <begin position="411"/>
        <end position="431"/>
    </location>
</feature>
<feature type="transmembrane region" description="Helical" evidence="1">
    <location>
        <begin position="134"/>
        <end position="156"/>
    </location>
</feature>
<feature type="transmembrane region" description="Helical" evidence="1">
    <location>
        <begin position="106"/>
        <end position="128"/>
    </location>
</feature>
<feature type="transmembrane region" description="Helical" evidence="1">
    <location>
        <begin position="62"/>
        <end position="85"/>
    </location>
</feature>
<feature type="domain" description="Acyltransferase 3" evidence="2">
    <location>
        <begin position="17"/>
        <end position="384"/>
    </location>
</feature>
<evidence type="ECO:0000313" key="3">
    <source>
        <dbReference type="EMBL" id="PWU48850.1"/>
    </source>
</evidence>
<dbReference type="GO" id="GO:0016747">
    <property type="term" value="F:acyltransferase activity, transferring groups other than amino-acyl groups"/>
    <property type="evidence" value="ECO:0007669"/>
    <property type="project" value="InterPro"/>
</dbReference>
<comment type="caution">
    <text evidence="3">The sequence shown here is derived from an EMBL/GenBank/DDBJ whole genome shotgun (WGS) entry which is preliminary data.</text>
</comment>
<feature type="transmembrane region" description="Helical" evidence="1">
    <location>
        <begin position="290"/>
        <end position="307"/>
    </location>
</feature>
<dbReference type="Pfam" id="PF01757">
    <property type="entry name" value="Acyl_transf_3"/>
    <property type="match status" value="1"/>
</dbReference>
<sequence>MDRVRQLAELTPSGRERYVDLLRALAITLVVLGHWLTTVVVYDRSGQLTGYDALPELRWAYPLTWVFQVIPVFFLVGGFANAASLTSHRARGGIATEWLLDRSARLIRPTTILLVTLAVGSLLARLIGTDPAEIRTAVSFATIPLWFLSAYVAVVALTPIMYPLHRRFGFVVPLVLVALVAAGDLGRLFGPGPLSGANFLFGWLVIHQIGFAWYDRYATTAAESDGAKADPGIGRGGLFAHRLPLGWPVAVALLIVGLVALLLLTVLGPYPVTMLMVPGERLDNSSPPSLALLALATLQLGIILLLRGPAERWLRRRGPWRAVIGMNAVVLTIFLWHLSAVLVLVGALNAMHWLPAPPIDTASWWAWRLPWLLALAVVLLALVAIFGRIEVRTGHRRREQDHERKVTGRSATARTMLTVGGYAVVVLGLVINSMVRMSAPEPLGIPPIALVAYLAGAGTLRLLTGAQSVSRRRPAPA</sequence>
<keyword evidence="1" id="KW-0472">Membrane</keyword>
<keyword evidence="3" id="KW-0012">Acyltransferase</keyword>
<feature type="transmembrane region" description="Helical" evidence="1">
    <location>
        <begin position="21"/>
        <end position="42"/>
    </location>
</feature>
<feature type="transmembrane region" description="Helical" evidence="1">
    <location>
        <begin position="168"/>
        <end position="189"/>
    </location>
</feature>
<dbReference type="Proteomes" id="UP000245683">
    <property type="component" value="Unassembled WGS sequence"/>
</dbReference>
<reference evidence="4" key="1">
    <citation type="submission" date="2018-05" db="EMBL/GenBank/DDBJ databases">
        <title>Micromonospora globispora sp. nov. and Micromonospora rugosa sp. nov., isolated from marine sediment.</title>
        <authorList>
            <person name="Carro L."/>
            <person name="Aysel V."/>
            <person name="Cetin D."/>
            <person name="Igual J.M."/>
            <person name="Klenk H.-P."/>
            <person name="Trujillo M.E."/>
            <person name="Sahin N."/>
        </authorList>
    </citation>
    <scope>NUCLEOTIDE SEQUENCE [LARGE SCALE GENOMIC DNA]</scope>
    <source>
        <strain evidence="4">S2904</strain>
    </source>
</reference>
<protein>
    <submittedName>
        <fullName evidence="3">Acyltransferase</fullName>
    </submittedName>
</protein>